<comment type="caution">
    <text evidence="1">The sequence shown here is derived from an EMBL/GenBank/DDBJ whole genome shotgun (WGS) entry which is preliminary data.</text>
</comment>
<evidence type="ECO:0000313" key="1">
    <source>
        <dbReference type="EMBL" id="MBC3793801.1"/>
    </source>
</evidence>
<protein>
    <submittedName>
        <fullName evidence="1">Uncharacterized protein</fullName>
    </submittedName>
</protein>
<sequence>MKKFIILLYVLEFSCVESLAYSQKAKKRVNEMVVACRAKDIKVLFAKLSTDDQFRRSVKIRAHNNCSKTIVAVEVGIGRTANELLMIHKRVKIKILPYATTNISVSIEEGHAVYTPMATSDIHFIRVVYSDGTTA</sequence>
<evidence type="ECO:0000313" key="2">
    <source>
        <dbReference type="Proteomes" id="UP000700732"/>
    </source>
</evidence>
<reference evidence="1 2" key="1">
    <citation type="submission" date="2019-06" db="EMBL/GenBank/DDBJ databases">
        <title>Spirosoma utsteinense sp. nov. isolated from Antarctic ice-free soils.</title>
        <authorList>
            <person name="Tahon G."/>
        </authorList>
    </citation>
    <scope>NUCLEOTIDE SEQUENCE [LARGE SCALE GENOMIC DNA]</scope>
    <source>
        <strain evidence="1 2">LMG 31447</strain>
    </source>
</reference>
<accession>A0ABR6WB59</accession>
<organism evidence="1 2">
    <name type="scientific">Spirosoma utsteinense</name>
    <dbReference type="NCBI Taxonomy" id="2585773"/>
    <lineage>
        <taxon>Bacteria</taxon>
        <taxon>Pseudomonadati</taxon>
        <taxon>Bacteroidota</taxon>
        <taxon>Cytophagia</taxon>
        <taxon>Cytophagales</taxon>
        <taxon>Cytophagaceae</taxon>
        <taxon>Spirosoma</taxon>
    </lineage>
</organism>
<dbReference type="RefSeq" id="WP_186739651.1">
    <property type="nucleotide sequence ID" value="NZ_VFIA01000032.1"/>
</dbReference>
<gene>
    <name evidence="1" type="ORF">FH603_4323</name>
</gene>
<dbReference type="EMBL" id="VFIA01000032">
    <property type="protein sequence ID" value="MBC3793801.1"/>
    <property type="molecule type" value="Genomic_DNA"/>
</dbReference>
<name>A0ABR6WB59_9BACT</name>
<proteinExistence type="predicted"/>
<keyword evidence="2" id="KW-1185">Reference proteome</keyword>
<dbReference type="Proteomes" id="UP000700732">
    <property type="component" value="Unassembled WGS sequence"/>
</dbReference>